<protein>
    <recommendedName>
        <fullName evidence="10">Prominin-1-A</fullName>
    </recommendedName>
</protein>
<dbReference type="GO" id="GO:0016020">
    <property type="term" value="C:membrane"/>
    <property type="evidence" value="ECO:0007669"/>
    <property type="project" value="UniProtKB-SubCell"/>
</dbReference>
<keyword evidence="4 7" id="KW-1133">Transmembrane helix</keyword>
<sequence length="623" mass="70417">MNCFCLYFITTASSAPKTITTMLEEVEAFVDNTQMEISTVTTSSVQIGVEAVRIDLEGAEDLLGKPLQHALDDETGLEAAIRTLTDITAVTAELSLRVSALIKHCKDARDAGKSLQDGLVELSKLLSTTRQGCISRDQPLCDTLQSEPFNVLLHVEQISNDRKLKKLMEIGNSENFNKTIENAERIFKGLPKRVSLETAASRTEIRSLINKHRNELYDSIQSFEDTTNSLKQKLKGYNDTVYDIIQNISTNDIWRWMLVLGLSVLTFFVWGFLICGAPCGCDPTPKTALFLRTGLGLTCMLSLIMWIFGALSFLIGSHCHVLVCQPLYEDPTYLTLNDLLNSKDIMSRKEGDFFTYLFKDNVTIKTFALNGIINIDALTDSYYWTDLQKSLKNFPPILNNFEILTPALLQNLQEVFTLSTVNLTFYRTNISQPITNKDLNALAEQLKSIAKQISNTKTATKMEELAIKAQNLSNTEYKRLKHIRDEILYKMAALEVSLLPLNKQVVQSLSHLRTTQYFINNEGIEIAKKVSTDYVYNINHKLQAMYEYVKKQVTLEIGNCRPLWNIYDNSRSMVCKNMVDPMNGFSFACFLCILLFLGLAPVVIQTVEEYKDTVDSLDSSTHR</sequence>
<evidence type="ECO:0000256" key="6">
    <source>
        <dbReference type="ARBA" id="ARBA00023180"/>
    </source>
</evidence>
<evidence type="ECO:0000256" key="3">
    <source>
        <dbReference type="ARBA" id="ARBA00022692"/>
    </source>
</evidence>
<organism evidence="8 9">
    <name type="scientific">Aquatica leii</name>
    <dbReference type="NCBI Taxonomy" id="1421715"/>
    <lineage>
        <taxon>Eukaryota</taxon>
        <taxon>Metazoa</taxon>
        <taxon>Ecdysozoa</taxon>
        <taxon>Arthropoda</taxon>
        <taxon>Hexapoda</taxon>
        <taxon>Insecta</taxon>
        <taxon>Pterygota</taxon>
        <taxon>Neoptera</taxon>
        <taxon>Endopterygota</taxon>
        <taxon>Coleoptera</taxon>
        <taxon>Polyphaga</taxon>
        <taxon>Elateriformia</taxon>
        <taxon>Elateroidea</taxon>
        <taxon>Lampyridae</taxon>
        <taxon>Luciolinae</taxon>
        <taxon>Aquatica</taxon>
    </lineage>
</organism>
<dbReference type="EMBL" id="JARPUR010000002">
    <property type="protein sequence ID" value="KAK4883098.1"/>
    <property type="molecule type" value="Genomic_DNA"/>
</dbReference>
<dbReference type="PANTHER" id="PTHR22730">
    <property type="entry name" value="PROMININ PROM PROTEIN"/>
    <property type="match status" value="1"/>
</dbReference>
<evidence type="ECO:0000256" key="7">
    <source>
        <dbReference type="SAM" id="Phobius"/>
    </source>
</evidence>
<feature type="transmembrane region" description="Helical" evidence="7">
    <location>
        <begin position="253"/>
        <end position="277"/>
    </location>
</feature>
<gene>
    <name evidence="8" type="ORF">RN001_006417</name>
</gene>
<keyword evidence="5 7" id="KW-0472">Membrane</keyword>
<proteinExistence type="inferred from homology"/>
<reference evidence="9" key="1">
    <citation type="submission" date="2023-01" db="EMBL/GenBank/DDBJ databases">
        <title>Key to firefly adult light organ development and bioluminescence: homeobox transcription factors regulate luciferase expression and transportation to peroxisome.</title>
        <authorList>
            <person name="Fu X."/>
        </authorList>
    </citation>
    <scope>NUCLEOTIDE SEQUENCE [LARGE SCALE GENOMIC DNA]</scope>
</reference>
<keyword evidence="9" id="KW-1185">Reference proteome</keyword>
<accession>A0AAN7QKZ1</accession>
<feature type="transmembrane region" description="Helical" evidence="7">
    <location>
        <begin position="289"/>
        <end position="315"/>
    </location>
</feature>
<dbReference type="AlphaFoldDB" id="A0AAN7QKZ1"/>
<evidence type="ECO:0000313" key="9">
    <source>
        <dbReference type="Proteomes" id="UP001353858"/>
    </source>
</evidence>
<evidence type="ECO:0000256" key="5">
    <source>
        <dbReference type="ARBA" id="ARBA00023136"/>
    </source>
</evidence>
<keyword evidence="3 7" id="KW-0812">Transmembrane</keyword>
<evidence type="ECO:0008006" key="10">
    <source>
        <dbReference type="Google" id="ProtNLM"/>
    </source>
</evidence>
<evidence type="ECO:0000256" key="4">
    <source>
        <dbReference type="ARBA" id="ARBA00022989"/>
    </source>
</evidence>
<name>A0AAN7QKZ1_9COLE</name>
<comment type="subcellular location">
    <subcellularLocation>
        <location evidence="1">Membrane</location>
        <topology evidence="1">Multi-pass membrane protein</topology>
    </subcellularLocation>
</comment>
<evidence type="ECO:0000256" key="2">
    <source>
        <dbReference type="ARBA" id="ARBA00006058"/>
    </source>
</evidence>
<keyword evidence="6" id="KW-0325">Glycoprotein</keyword>
<evidence type="ECO:0000256" key="1">
    <source>
        <dbReference type="ARBA" id="ARBA00004141"/>
    </source>
</evidence>
<dbReference type="Proteomes" id="UP001353858">
    <property type="component" value="Unassembled WGS sequence"/>
</dbReference>
<comment type="caution">
    <text evidence="8">The sequence shown here is derived from an EMBL/GenBank/DDBJ whole genome shotgun (WGS) entry which is preliminary data.</text>
</comment>
<feature type="transmembrane region" description="Helical" evidence="7">
    <location>
        <begin position="585"/>
        <end position="604"/>
    </location>
</feature>
<dbReference type="InterPro" id="IPR008795">
    <property type="entry name" value="Prominin"/>
</dbReference>
<dbReference type="PANTHER" id="PTHR22730:SF1">
    <property type="entry name" value="PROMININ-LIKE PROTEIN"/>
    <property type="match status" value="1"/>
</dbReference>
<dbReference type="Pfam" id="PF05478">
    <property type="entry name" value="Prominin"/>
    <property type="match status" value="1"/>
</dbReference>
<evidence type="ECO:0000313" key="8">
    <source>
        <dbReference type="EMBL" id="KAK4883098.1"/>
    </source>
</evidence>
<comment type="similarity">
    <text evidence="2">Belongs to the prominin family.</text>
</comment>